<keyword evidence="1" id="KW-0472">Membrane</keyword>
<keyword evidence="1" id="KW-0812">Transmembrane</keyword>
<dbReference type="OrthoDB" id="1144067at2"/>
<dbReference type="EMBL" id="FQZH01000004">
    <property type="protein sequence ID" value="SHJ54183.1"/>
    <property type="molecule type" value="Genomic_DNA"/>
</dbReference>
<sequence length="100" mass="11046">MTQEVQVETVSKPTNKKAKLVLSIIFDLIGMMSYIVPLLAEVTDVVWAPISGLLLVAMFKGTTGKVAGIIGFIEEVLPGLDFVPTFTLTWIYTYVIKREP</sequence>
<dbReference type="STRING" id="683124.SAMN05444337_2190"/>
<gene>
    <name evidence="2" type="ORF">SAMN05444337_2190</name>
</gene>
<evidence type="ECO:0000313" key="3">
    <source>
        <dbReference type="Proteomes" id="UP000184232"/>
    </source>
</evidence>
<dbReference type="Proteomes" id="UP000184232">
    <property type="component" value="Unassembled WGS sequence"/>
</dbReference>
<dbReference type="AlphaFoldDB" id="A0A1M6K5F1"/>
<name>A0A1M6K5F1_9FLAO</name>
<protein>
    <submittedName>
        <fullName evidence="2">Uncharacterized protein</fullName>
    </submittedName>
</protein>
<accession>A0A1M6K5F1</accession>
<proteinExistence type="predicted"/>
<organism evidence="2 3">
    <name type="scientific">Flavobacterium haoranii</name>
    <dbReference type="NCBI Taxonomy" id="683124"/>
    <lineage>
        <taxon>Bacteria</taxon>
        <taxon>Pseudomonadati</taxon>
        <taxon>Bacteroidota</taxon>
        <taxon>Flavobacteriia</taxon>
        <taxon>Flavobacteriales</taxon>
        <taxon>Flavobacteriaceae</taxon>
        <taxon>Flavobacterium</taxon>
    </lineage>
</organism>
<dbReference type="RefSeq" id="WP_072784959.1">
    <property type="nucleotide sequence ID" value="NZ_CP045292.1"/>
</dbReference>
<feature type="transmembrane region" description="Helical" evidence="1">
    <location>
        <begin position="46"/>
        <end position="63"/>
    </location>
</feature>
<evidence type="ECO:0000256" key="1">
    <source>
        <dbReference type="SAM" id="Phobius"/>
    </source>
</evidence>
<keyword evidence="3" id="KW-1185">Reference proteome</keyword>
<feature type="transmembrane region" description="Helical" evidence="1">
    <location>
        <begin position="20"/>
        <end position="40"/>
    </location>
</feature>
<keyword evidence="1" id="KW-1133">Transmembrane helix</keyword>
<evidence type="ECO:0000313" key="2">
    <source>
        <dbReference type="EMBL" id="SHJ54183.1"/>
    </source>
</evidence>
<reference evidence="2 3" key="1">
    <citation type="submission" date="2016-11" db="EMBL/GenBank/DDBJ databases">
        <authorList>
            <person name="Jaros S."/>
            <person name="Januszkiewicz K."/>
            <person name="Wedrychowicz H."/>
        </authorList>
    </citation>
    <scope>NUCLEOTIDE SEQUENCE [LARGE SCALE GENOMIC DNA]</scope>
    <source>
        <strain evidence="2 3">DSM 22807</strain>
    </source>
</reference>